<name>A6HA42_RAT</name>
<reference evidence="2" key="1">
    <citation type="submission" date="2005-09" db="EMBL/GenBank/DDBJ databases">
        <authorList>
            <person name="Mural R.J."/>
            <person name="Li P.W."/>
            <person name="Adams M.D."/>
            <person name="Amanatides P.G."/>
            <person name="Baden-Tillson H."/>
            <person name="Barnstead M."/>
            <person name="Chin S.H."/>
            <person name="Dew I."/>
            <person name="Evans C.A."/>
            <person name="Ferriera S."/>
            <person name="Flanigan M."/>
            <person name="Fosler C."/>
            <person name="Glodek A."/>
            <person name="Gu Z."/>
            <person name="Holt R.A."/>
            <person name="Jennings D."/>
            <person name="Kraft C.L."/>
            <person name="Lu F."/>
            <person name="Nguyen T."/>
            <person name="Nusskern D.R."/>
            <person name="Pfannkoch C.M."/>
            <person name="Sitter C."/>
            <person name="Sutton G.G."/>
            <person name="Venter J.C."/>
            <person name="Wang Z."/>
            <person name="Woodage T."/>
            <person name="Zheng X.H."/>
            <person name="Zhong F."/>
        </authorList>
    </citation>
    <scope>NUCLEOTIDE SEQUENCE [LARGE SCALE GENOMIC DNA]</scope>
    <source>
        <strain>BN</strain>
        <strain evidence="2">Sprague-Dawley</strain>
    </source>
</reference>
<evidence type="ECO:0000313" key="1">
    <source>
        <dbReference type="EMBL" id="EDM02897.1"/>
    </source>
</evidence>
<proteinExistence type="predicted"/>
<accession>A6HA42</accession>
<sequence>MKIPLLISFRTGGRSVPERAAGLCLVPVAMAELWTYGSQRTGQRWTG</sequence>
<dbReference type="Proteomes" id="UP000234681">
    <property type="component" value="Chromosome 6"/>
</dbReference>
<organism evidence="1 2">
    <name type="scientific">Rattus norvegicus</name>
    <name type="common">Rat</name>
    <dbReference type="NCBI Taxonomy" id="10116"/>
    <lineage>
        <taxon>Eukaryota</taxon>
        <taxon>Metazoa</taxon>
        <taxon>Chordata</taxon>
        <taxon>Craniata</taxon>
        <taxon>Vertebrata</taxon>
        <taxon>Euteleostomi</taxon>
        <taxon>Mammalia</taxon>
        <taxon>Eutheria</taxon>
        <taxon>Euarchontoglires</taxon>
        <taxon>Glires</taxon>
        <taxon>Rodentia</taxon>
        <taxon>Myomorpha</taxon>
        <taxon>Muroidea</taxon>
        <taxon>Muridae</taxon>
        <taxon>Murinae</taxon>
        <taxon>Rattus</taxon>
    </lineage>
</organism>
<gene>
    <name evidence="1" type="ORF">rCG_62288</name>
</gene>
<protein>
    <submittedName>
        <fullName evidence="1">RCG62288</fullName>
    </submittedName>
</protein>
<evidence type="ECO:0000313" key="2">
    <source>
        <dbReference type="Proteomes" id="UP000234681"/>
    </source>
</evidence>
<dbReference type="EMBL" id="CH473947">
    <property type="protein sequence ID" value="EDM02897.1"/>
    <property type="molecule type" value="Genomic_DNA"/>
</dbReference>
<dbReference type="AlphaFoldDB" id="A6HA42"/>